<dbReference type="GO" id="GO:0030674">
    <property type="term" value="F:protein-macromolecule adaptor activity"/>
    <property type="evidence" value="ECO:0007669"/>
    <property type="project" value="TreeGrafter"/>
</dbReference>
<organism evidence="2 3">
    <name type="scientific">Basidiobolus meristosporus CBS 931.73</name>
    <dbReference type="NCBI Taxonomy" id="1314790"/>
    <lineage>
        <taxon>Eukaryota</taxon>
        <taxon>Fungi</taxon>
        <taxon>Fungi incertae sedis</taxon>
        <taxon>Zoopagomycota</taxon>
        <taxon>Entomophthoromycotina</taxon>
        <taxon>Basidiobolomycetes</taxon>
        <taxon>Basidiobolales</taxon>
        <taxon>Basidiobolaceae</taxon>
        <taxon>Basidiobolus</taxon>
    </lineage>
</organism>
<dbReference type="InterPro" id="IPR011022">
    <property type="entry name" value="Arrestin_C-like"/>
</dbReference>
<evidence type="ECO:0000259" key="1">
    <source>
        <dbReference type="SMART" id="SM01017"/>
    </source>
</evidence>
<dbReference type="AlphaFoldDB" id="A0A1Y1XGH9"/>
<name>A0A1Y1XGH9_9FUNG</name>
<gene>
    <name evidence="2" type="ORF">K493DRAFT_307379</name>
</gene>
<dbReference type="SUPFAM" id="SSF81296">
    <property type="entry name" value="E set domains"/>
    <property type="match status" value="1"/>
</dbReference>
<dbReference type="PANTHER" id="PTHR11188:SF17">
    <property type="entry name" value="FI21816P1"/>
    <property type="match status" value="1"/>
</dbReference>
<accession>A0A1Y1XGH9</accession>
<dbReference type="GO" id="GO:0031625">
    <property type="term" value="F:ubiquitin protein ligase binding"/>
    <property type="evidence" value="ECO:0007669"/>
    <property type="project" value="TreeGrafter"/>
</dbReference>
<dbReference type="InterPro" id="IPR050357">
    <property type="entry name" value="Arrestin_domain-protein"/>
</dbReference>
<dbReference type="OrthoDB" id="2238745at2759"/>
<dbReference type="GO" id="GO:0070086">
    <property type="term" value="P:ubiquitin-dependent endocytosis"/>
    <property type="evidence" value="ECO:0007669"/>
    <property type="project" value="TreeGrafter"/>
</dbReference>
<dbReference type="Proteomes" id="UP000193498">
    <property type="component" value="Unassembled WGS sequence"/>
</dbReference>
<dbReference type="InterPro" id="IPR014752">
    <property type="entry name" value="Arrestin-like_C"/>
</dbReference>
<dbReference type="GO" id="GO:0005829">
    <property type="term" value="C:cytosol"/>
    <property type="evidence" value="ECO:0007669"/>
    <property type="project" value="TreeGrafter"/>
</dbReference>
<reference evidence="2 3" key="1">
    <citation type="submission" date="2016-07" db="EMBL/GenBank/DDBJ databases">
        <title>Pervasive Adenine N6-methylation of Active Genes in Fungi.</title>
        <authorList>
            <consortium name="DOE Joint Genome Institute"/>
            <person name="Mondo S.J."/>
            <person name="Dannebaum R.O."/>
            <person name="Kuo R.C."/>
            <person name="Labutti K."/>
            <person name="Haridas S."/>
            <person name="Kuo A."/>
            <person name="Salamov A."/>
            <person name="Ahrendt S.R."/>
            <person name="Lipzen A."/>
            <person name="Sullivan W."/>
            <person name="Andreopoulos W.B."/>
            <person name="Clum A."/>
            <person name="Lindquist E."/>
            <person name="Daum C."/>
            <person name="Ramamoorthy G.K."/>
            <person name="Gryganskyi A."/>
            <person name="Culley D."/>
            <person name="Magnuson J.K."/>
            <person name="James T.Y."/>
            <person name="O'Malley M.A."/>
            <person name="Stajich J.E."/>
            <person name="Spatafora J.W."/>
            <person name="Visel A."/>
            <person name="Grigoriev I.V."/>
        </authorList>
    </citation>
    <scope>NUCLEOTIDE SEQUENCE [LARGE SCALE GENOMIC DNA]</scope>
    <source>
        <strain evidence="2 3">CBS 931.73</strain>
    </source>
</reference>
<dbReference type="GO" id="GO:0005886">
    <property type="term" value="C:plasma membrane"/>
    <property type="evidence" value="ECO:0007669"/>
    <property type="project" value="TreeGrafter"/>
</dbReference>
<sequence length="346" mass="39189">MNTLLGVRLDIRLSQNTLILLGSRNESAGSVLHGVVHLNLKRETCIDFVSLKLRGRRRHSGQASLIGPTHLAFVANPLANYERQNLVLYTWDLLPAKDGPFTLPPGEHQYPFEFVFNGFLPESVQIKNGQVKYKLVAALGRGLLKPNLICERELKVRRFAQPSVFDTTYPIVDTWENMLDYTIFISHQVISLFDSLSVFLTFLPKNPEVRVKGITFELMENLTLRQTKSGKSQVDTRWYTLNSKLEETRISYSRSYAVTFPPTEKIHFDCSTELIEISHKLQARVTFSAGKTVNAIVIKVPLSIMAASLETMSENPPRYDQIPLPASCHSELLPVHFSDPLPPPYH</sequence>
<dbReference type="EMBL" id="MCFE01000601">
    <property type="protein sequence ID" value="ORX84860.1"/>
    <property type="molecule type" value="Genomic_DNA"/>
</dbReference>
<dbReference type="PANTHER" id="PTHR11188">
    <property type="entry name" value="ARRESTIN DOMAIN CONTAINING PROTEIN"/>
    <property type="match status" value="1"/>
</dbReference>
<comment type="caution">
    <text evidence="2">The sequence shown here is derived from an EMBL/GenBank/DDBJ whole genome shotgun (WGS) entry which is preliminary data.</text>
</comment>
<dbReference type="SMART" id="SM01017">
    <property type="entry name" value="Arrestin_C"/>
    <property type="match status" value="1"/>
</dbReference>
<dbReference type="Pfam" id="PF02752">
    <property type="entry name" value="Arrestin_C"/>
    <property type="match status" value="1"/>
</dbReference>
<dbReference type="STRING" id="1314790.A0A1Y1XGH9"/>
<evidence type="ECO:0000313" key="3">
    <source>
        <dbReference type="Proteomes" id="UP000193498"/>
    </source>
</evidence>
<dbReference type="Pfam" id="PF00339">
    <property type="entry name" value="Arrestin_N"/>
    <property type="match status" value="1"/>
</dbReference>
<dbReference type="InParanoid" id="A0A1Y1XGH9"/>
<keyword evidence="3" id="KW-1185">Reference proteome</keyword>
<dbReference type="InterPro" id="IPR014756">
    <property type="entry name" value="Ig_E-set"/>
</dbReference>
<proteinExistence type="predicted"/>
<evidence type="ECO:0000313" key="2">
    <source>
        <dbReference type="EMBL" id="ORX84860.1"/>
    </source>
</evidence>
<feature type="domain" description="Arrestin C-terminal-like" evidence="1">
    <location>
        <begin position="175"/>
        <end position="309"/>
    </location>
</feature>
<protein>
    <recommendedName>
        <fullName evidence="1">Arrestin C-terminal-like domain-containing protein</fullName>
    </recommendedName>
</protein>
<dbReference type="Gene3D" id="2.60.40.640">
    <property type="match status" value="1"/>
</dbReference>
<dbReference type="InterPro" id="IPR011021">
    <property type="entry name" value="Arrestin-like_N"/>
</dbReference>